<dbReference type="Proteomes" id="UP001500840">
    <property type="component" value="Unassembled WGS sequence"/>
</dbReference>
<dbReference type="EMBL" id="BAABGA010000099">
    <property type="protein sequence ID" value="GAA4468758.1"/>
    <property type="molecule type" value="Genomic_DNA"/>
</dbReference>
<evidence type="ECO:0000313" key="2">
    <source>
        <dbReference type="Proteomes" id="UP001500840"/>
    </source>
</evidence>
<dbReference type="Gene3D" id="3.20.20.70">
    <property type="entry name" value="Aldolase class I"/>
    <property type="match status" value="1"/>
</dbReference>
<keyword evidence="2" id="KW-1185">Reference proteome</keyword>
<protein>
    <submittedName>
        <fullName evidence="1">Uncharacterized protein</fullName>
    </submittedName>
</protein>
<dbReference type="SUPFAM" id="SSF51569">
    <property type="entry name" value="Aldolase"/>
    <property type="match status" value="1"/>
</dbReference>
<comment type="caution">
    <text evidence="1">The sequence shown here is derived from an EMBL/GenBank/DDBJ whole genome shotgun (WGS) entry which is preliminary data.</text>
</comment>
<organism evidence="1 2">
    <name type="scientific">Novipirellula rosea</name>
    <dbReference type="NCBI Taxonomy" id="1031540"/>
    <lineage>
        <taxon>Bacteria</taxon>
        <taxon>Pseudomonadati</taxon>
        <taxon>Planctomycetota</taxon>
        <taxon>Planctomycetia</taxon>
        <taxon>Pirellulales</taxon>
        <taxon>Pirellulaceae</taxon>
        <taxon>Novipirellula</taxon>
    </lineage>
</organism>
<proteinExistence type="predicted"/>
<sequence>MWLDSGDIDGIDSLWSTQFIGLTTNNTLLNKEVQNGIYDDLVPKAAKLVEKLPEDFQVRETAVYLEPLSWFEIGAKVQMWRQCGTPYRRRQ</sequence>
<evidence type="ECO:0000313" key="1">
    <source>
        <dbReference type="EMBL" id="GAA4468758.1"/>
    </source>
</evidence>
<gene>
    <name evidence="1" type="ORF">GCM10023156_60180</name>
</gene>
<accession>A0ABP8NNI9</accession>
<dbReference type="InterPro" id="IPR013785">
    <property type="entry name" value="Aldolase_TIM"/>
</dbReference>
<name>A0ABP8NNI9_9BACT</name>
<reference evidence="2" key="1">
    <citation type="journal article" date="2019" name="Int. J. Syst. Evol. Microbiol.">
        <title>The Global Catalogue of Microorganisms (GCM) 10K type strain sequencing project: providing services to taxonomists for standard genome sequencing and annotation.</title>
        <authorList>
            <consortium name="The Broad Institute Genomics Platform"/>
            <consortium name="The Broad Institute Genome Sequencing Center for Infectious Disease"/>
            <person name="Wu L."/>
            <person name="Ma J."/>
        </authorList>
    </citation>
    <scope>NUCLEOTIDE SEQUENCE [LARGE SCALE GENOMIC DNA]</scope>
    <source>
        <strain evidence="2">JCM 17759</strain>
    </source>
</reference>